<accession>A0ABR4SIJ8</accession>
<name>A0ABR4SIJ8_9MICO</name>
<dbReference type="Proteomes" id="UP000030182">
    <property type="component" value="Unassembled WGS sequence"/>
</dbReference>
<dbReference type="Pfam" id="PF01547">
    <property type="entry name" value="SBP_bac_1"/>
    <property type="match status" value="1"/>
</dbReference>
<dbReference type="PANTHER" id="PTHR43649">
    <property type="entry name" value="ARABINOSE-BINDING PROTEIN-RELATED"/>
    <property type="match status" value="1"/>
</dbReference>
<evidence type="ECO:0000313" key="2">
    <source>
        <dbReference type="Proteomes" id="UP000030182"/>
    </source>
</evidence>
<protein>
    <submittedName>
        <fullName evidence="1">Sugar ABC transporter substrate-binding protein</fullName>
    </submittedName>
</protein>
<dbReference type="Gene3D" id="3.40.190.10">
    <property type="entry name" value="Periplasmic binding protein-like II"/>
    <property type="match status" value="2"/>
</dbReference>
<dbReference type="PANTHER" id="PTHR43649:SF14">
    <property type="entry name" value="BLR3389 PROTEIN"/>
    <property type="match status" value="1"/>
</dbReference>
<comment type="caution">
    <text evidence="1">The sequence shown here is derived from an EMBL/GenBank/DDBJ whole genome shotgun (WGS) entry which is preliminary data.</text>
</comment>
<proteinExistence type="predicted"/>
<organism evidence="1 2">
    <name type="scientific">Dermabacter hominis 1368</name>
    <dbReference type="NCBI Taxonomy" id="1450519"/>
    <lineage>
        <taxon>Bacteria</taxon>
        <taxon>Bacillati</taxon>
        <taxon>Actinomycetota</taxon>
        <taxon>Actinomycetes</taxon>
        <taxon>Micrococcales</taxon>
        <taxon>Dermabacteraceae</taxon>
        <taxon>Dermabacter</taxon>
    </lineage>
</organism>
<sequence length="436" mass="46725">MSQSSFTLTRRSFSIFGAGAIALGLTACGGGTRPGGAGSGTTAWTLTGGAEAMFRATFDEWNEKHSDSKIKVEYFSNDSYKEKIRTAIGSGNQPTLVYSWGNGGTLRDYVKNNKVIDLTGKVDEAASRALPSVLDAGKIDDKIYALPNNNSQPSMLYLNKKLFNEHGVIAPRTWNDLLAAVDAFKGAGVTPIAVAGSSQWPYLMWIQYLTDRIGGPEVFQRVLDGEADAWSDPAIKEALEKIQELVKAGGFGTGYGSVVSDASADVALVYTDKAAMILQGSWIYSDFLNAAADWMAEGNLDVVAFPEVPGGKGDLSNVTGNPANFWSVSADATEEDQETAIKFLNEMNLGETAIKALIEAGTVPAAANIEESLSASERSDYLEFAYGLVRDAAHFQMSWDQALDAGPAQALLQNLSQIFLLDITPDDFIKNMNGTL</sequence>
<gene>
    <name evidence="1" type="ORF">DHOM_10565</name>
</gene>
<keyword evidence="2" id="KW-1185">Reference proteome</keyword>
<evidence type="ECO:0000313" key="1">
    <source>
        <dbReference type="EMBL" id="KDS92502.1"/>
    </source>
</evidence>
<dbReference type="RefSeq" id="WP_034371688.1">
    <property type="nucleotide sequence ID" value="NZ_KN323183.1"/>
</dbReference>
<dbReference type="EMBL" id="JDRS01000024">
    <property type="protein sequence ID" value="KDS92502.1"/>
    <property type="molecule type" value="Genomic_DNA"/>
</dbReference>
<dbReference type="SUPFAM" id="SSF53850">
    <property type="entry name" value="Periplasmic binding protein-like II"/>
    <property type="match status" value="1"/>
</dbReference>
<dbReference type="InterPro" id="IPR050490">
    <property type="entry name" value="Bact_solute-bd_prot1"/>
</dbReference>
<reference evidence="1 2" key="1">
    <citation type="submission" date="2014-01" db="EMBL/GenBank/DDBJ databases">
        <title>Draft genome sequence of the multidrug-resistant clinical isolate Dermabacter hominis 1368.</title>
        <authorList>
            <person name="Albersmeier A."/>
            <person name="Bomholt C."/>
            <person name="Glaub A."/>
            <person name="Ruckert C."/>
            <person name="Soriano F."/>
            <person name="Fernandez-Natal I."/>
            <person name="Tauch A."/>
        </authorList>
    </citation>
    <scope>NUCLEOTIDE SEQUENCE [LARGE SCALE GENOMIC DNA]</scope>
    <source>
        <strain evidence="1 2">1368</strain>
    </source>
</reference>
<dbReference type="InterPro" id="IPR006059">
    <property type="entry name" value="SBP"/>
</dbReference>